<evidence type="ECO:0000256" key="3">
    <source>
        <dbReference type="ARBA" id="ARBA00023180"/>
    </source>
</evidence>
<keyword evidence="2" id="KW-1015">Disulfide bond</keyword>
<evidence type="ECO:0000313" key="6">
    <source>
        <dbReference type="Proteomes" id="UP000002630"/>
    </source>
</evidence>
<dbReference type="EMBL" id="FN649760">
    <property type="protein sequence ID" value="CBJ26737.1"/>
    <property type="molecule type" value="Genomic_DNA"/>
</dbReference>
<dbReference type="PANTHER" id="PTHR46130:SF3">
    <property type="entry name" value="CHROMOSOME UNDETERMINED SCAFFOLD_33, WHOLE GENOME SHOTGUN SEQUENCE"/>
    <property type="match status" value="1"/>
</dbReference>
<gene>
    <name evidence="5" type="ORF">Esi_0042_0109</name>
</gene>
<dbReference type="InterPro" id="IPR000800">
    <property type="entry name" value="Notch_dom"/>
</dbReference>
<feature type="domain" description="LNR" evidence="4">
    <location>
        <begin position="43"/>
        <end position="83"/>
    </location>
</feature>
<dbReference type="SMART" id="SM00004">
    <property type="entry name" value="NL"/>
    <property type="match status" value="4"/>
</dbReference>
<evidence type="ECO:0000259" key="4">
    <source>
        <dbReference type="SMART" id="SM00004"/>
    </source>
</evidence>
<dbReference type="GO" id="GO:0007166">
    <property type="term" value="P:cell surface receptor signaling pathway"/>
    <property type="evidence" value="ECO:0007669"/>
    <property type="project" value="TreeGrafter"/>
</dbReference>
<feature type="domain" description="LNR" evidence="4">
    <location>
        <begin position="117"/>
        <end position="152"/>
    </location>
</feature>
<dbReference type="OrthoDB" id="329407at2759"/>
<dbReference type="GO" id="GO:0004222">
    <property type="term" value="F:metalloendopeptidase activity"/>
    <property type="evidence" value="ECO:0007669"/>
    <property type="project" value="TreeGrafter"/>
</dbReference>
<evidence type="ECO:0000256" key="2">
    <source>
        <dbReference type="ARBA" id="ARBA00023157"/>
    </source>
</evidence>
<reference evidence="5 6" key="1">
    <citation type="journal article" date="2010" name="Nature">
        <title>The Ectocarpus genome and the independent evolution of multicellularity in brown algae.</title>
        <authorList>
            <person name="Cock J.M."/>
            <person name="Sterck L."/>
            <person name="Rouze P."/>
            <person name="Scornet D."/>
            <person name="Allen A.E."/>
            <person name="Amoutzias G."/>
            <person name="Anthouard V."/>
            <person name="Artiguenave F."/>
            <person name="Aury J.M."/>
            <person name="Badger J.H."/>
            <person name="Beszteri B."/>
            <person name="Billiau K."/>
            <person name="Bonnet E."/>
            <person name="Bothwell J.H."/>
            <person name="Bowler C."/>
            <person name="Boyen C."/>
            <person name="Brownlee C."/>
            <person name="Carrano C.J."/>
            <person name="Charrier B."/>
            <person name="Cho G.Y."/>
            <person name="Coelho S.M."/>
            <person name="Collen J."/>
            <person name="Corre E."/>
            <person name="Da Silva C."/>
            <person name="Delage L."/>
            <person name="Delaroque N."/>
            <person name="Dittami S.M."/>
            <person name="Doulbeau S."/>
            <person name="Elias M."/>
            <person name="Farnham G."/>
            <person name="Gachon C.M."/>
            <person name="Gschloessl B."/>
            <person name="Heesch S."/>
            <person name="Jabbari K."/>
            <person name="Jubin C."/>
            <person name="Kawai H."/>
            <person name="Kimura K."/>
            <person name="Kloareg B."/>
            <person name="Kupper F.C."/>
            <person name="Lang D."/>
            <person name="Le Bail A."/>
            <person name="Leblanc C."/>
            <person name="Lerouge P."/>
            <person name="Lohr M."/>
            <person name="Lopez P.J."/>
            <person name="Martens C."/>
            <person name="Maumus F."/>
            <person name="Michel G."/>
            <person name="Miranda-Saavedra D."/>
            <person name="Morales J."/>
            <person name="Moreau H."/>
            <person name="Motomura T."/>
            <person name="Nagasato C."/>
            <person name="Napoli C.A."/>
            <person name="Nelson D.R."/>
            <person name="Nyvall-Collen P."/>
            <person name="Peters A.F."/>
            <person name="Pommier C."/>
            <person name="Potin P."/>
            <person name="Poulain J."/>
            <person name="Quesneville H."/>
            <person name="Read B."/>
            <person name="Rensing S.A."/>
            <person name="Ritter A."/>
            <person name="Rousvoal S."/>
            <person name="Samanta M."/>
            <person name="Samson G."/>
            <person name="Schroeder D.C."/>
            <person name="Segurens B."/>
            <person name="Strittmatter M."/>
            <person name="Tonon T."/>
            <person name="Tregear J.W."/>
            <person name="Valentin K."/>
            <person name="von Dassow P."/>
            <person name="Yamagishi T."/>
            <person name="Van de Peer Y."/>
            <person name="Wincker P."/>
        </authorList>
    </citation>
    <scope>NUCLEOTIDE SEQUENCE [LARGE SCALE GENOMIC DNA]</scope>
    <source>
        <strain evidence="6">Ec32 / CCAP1310/4</strain>
    </source>
</reference>
<name>D7G0S4_ECTSI</name>
<dbReference type="PANTHER" id="PTHR46130">
    <property type="entry name" value="LAMGL DOMAIN-CONTAINING PROTEIN"/>
    <property type="match status" value="1"/>
</dbReference>
<dbReference type="Gene3D" id="4.10.470.20">
    <property type="match status" value="1"/>
</dbReference>
<feature type="domain" description="LNR" evidence="4">
    <location>
        <begin position="193"/>
        <end position="227"/>
    </location>
</feature>
<dbReference type="Proteomes" id="UP000002630">
    <property type="component" value="Unassembled WGS sequence"/>
</dbReference>
<dbReference type="GO" id="GO:0005615">
    <property type="term" value="C:extracellular space"/>
    <property type="evidence" value="ECO:0007669"/>
    <property type="project" value="TreeGrafter"/>
</dbReference>
<dbReference type="InterPro" id="IPR043543">
    <property type="entry name" value="PAPPA/PAPPA2"/>
</dbReference>
<sequence length="305" mass="32579">MHVPGFDGGDCCECTCVSVYDDDYSCSSTDSGFACVDPTAPCVDDDDITIEQALNCFPREFGDGWCDQENNNEICGYDGGDCCECTCVNAWDDDYSCAANSACIDPSAPCVDDDDVTVDMVENCGYVGSVGNGWCDEENNNEGCGYDGGDCCECTCQPLDTDDGTDDYFQNGCGNGFACIDPNAPCVNDDDITLDIVENCDSVAVGNGFCDMDNNNEACAYDGGDCCECTCEDQPNQECGRWSGFACIDPEAPCVDEDSFTVDMVESCKYPGSFGNGWCDEDNNIEECAYDGGDCCECTCEVRGP</sequence>
<proteinExistence type="predicted"/>
<keyword evidence="3" id="KW-0325">Glycoprotein</keyword>
<dbReference type="AlphaFoldDB" id="D7G0S4"/>
<keyword evidence="1" id="KW-0677">Repeat</keyword>
<keyword evidence="6" id="KW-1185">Reference proteome</keyword>
<feature type="domain" description="LNR" evidence="4">
    <location>
        <begin position="261"/>
        <end position="296"/>
    </location>
</feature>
<accession>D7G0S4</accession>
<dbReference type="GO" id="GO:0006508">
    <property type="term" value="P:proteolysis"/>
    <property type="evidence" value="ECO:0007669"/>
    <property type="project" value="TreeGrafter"/>
</dbReference>
<protein>
    <recommendedName>
        <fullName evidence="4">LNR domain-containing protein</fullName>
    </recommendedName>
</protein>
<dbReference type="Pfam" id="PF00066">
    <property type="entry name" value="Notch"/>
    <property type="match status" value="3"/>
</dbReference>
<dbReference type="InParanoid" id="D7G0S4"/>
<organism evidence="5 6">
    <name type="scientific">Ectocarpus siliculosus</name>
    <name type="common">Brown alga</name>
    <name type="synonym">Conferva siliculosa</name>
    <dbReference type="NCBI Taxonomy" id="2880"/>
    <lineage>
        <taxon>Eukaryota</taxon>
        <taxon>Sar</taxon>
        <taxon>Stramenopiles</taxon>
        <taxon>Ochrophyta</taxon>
        <taxon>PX clade</taxon>
        <taxon>Phaeophyceae</taxon>
        <taxon>Ectocarpales</taxon>
        <taxon>Ectocarpaceae</taxon>
        <taxon>Ectocarpus</taxon>
    </lineage>
</organism>
<evidence type="ECO:0000256" key="1">
    <source>
        <dbReference type="ARBA" id="ARBA00022737"/>
    </source>
</evidence>
<evidence type="ECO:0000313" key="5">
    <source>
        <dbReference type="EMBL" id="CBJ26737.1"/>
    </source>
</evidence>